<feature type="transmembrane region" description="Helical" evidence="7">
    <location>
        <begin position="36"/>
        <end position="56"/>
    </location>
</feature>
<dbReference type="Proteomes" id="UP000195137">
    <property type="component" value="Unassembled WGS sequence"/>
</dbReference>
<keyword evidence="3" id="KW-1003">Cell membrane</keyword>
<evidence type="ECO:0000256" key="3">
    <source>
        <dbReference type="ARBA" id="ARBA00022475"/>
    </source>
</evidence>
<dbReference type="OrthoDB" id="84883at2157"/>
<evidence type="ECO:0000256" key="5">
    <source>
        <dbReference type="ARBA" id="ARBA00022989"/>
    </source>
</evidence>
<dbReference type="GO" id="GO:0005886">
    <property type="term" value="C:plasma membrane"/>
    <property type="evidence" value="ECO:0007669"/>
    <property type="project" value="UniProtKB-SubCell"/>
</dbReference>
<dbReference type="AlphaFoldDB" id="A0A1Y3GIB1"/>
<dbReference type="RefSeq" id="WP_086637205.1">
    <property type="nucleotide sequence ID" value="NZ_MRZU01000003.1"/>
</dbReference>
<accession>A0A1Y3GIB1</accession>
<feature type="transmembrane region" description="Helical" evidence="7">
    <location>
        <begin position="6"/>
        <end position="24"/>
    </location>
</feature>
<keyword evidence="6 7" id="KW-0472">Membrane</keyword>
<evidence type="ECO:0000313" key="8">
    <source>
        <dbReference type="EMBL" id="OUJ19175.1"/>
    </source>
</evidence>
<dbReference type="GO" id="GO:0015385">
    <property type="term" value="F:sodium:proton antiporter activity"/>
    <property type="evidence" value="ECO:0007669"/>
    <property type="project" value="TreeGrafter"/>
</dbReference>
<keyword evidence="4 7" id="KW-0812">Transmembrane</keyword>
<name>A0A1Y3GIB1_9EURY</name>
<gene>
    <name evidence="8" type="ORF">AMET1_0828</name>
</gene>
<dbReference type="InterPro" id="IPR007208">
    <property type="entry name" value="MrpF/PhaF-like"/>
</dbReference>
<comment type="caution">
    <text evidence="8">The sequence shown here is derived from an EMBL/GenBank/DDBJ whole genome shotgun (WGS) entry which is preliminary data.</text>
</comment>
<feature type="transmembrane region" description="Helical" evidence="7">
    <location>
        <begin position="62"/>
        <end position="85"/>
    </location>
</feature>
<reference evidence="8 9" key="1">
    <citation type="submission" date="2016-12" db="EMBL/GenBank/DDBJ databases">
        <title>Discovery of methanogenic haloarchaea.</title>
        <authorList>
            <person name="Sorokin D.Y."/>
            <person name="Makarova K.S."/>
            <person name="Abbas B."/>
            <person name="Ferrer M."/>
            <person name="Golyshin P.N."/>
        </authorList>
    </citation>
    <scope>NUCLEOTIDE SEQUENCE [LARGE SCALE GENOMIC DNA]</scope>
    <source>
        <strain evidence="8">AMET1</strain>
    </source>
</reference>
<keyword evidence="9" id="KW-1185">Reference proteome</keyword>
<evidence type="ECO:0000256" key="2">
    <source>
        <dbReference type="ARBA" id="ARBA00022448"/>
    </source>
</evidence>
<dbReference type="PANTHER" id="PTHR34702:SF1">
    <property type="entry name" value="NA(+)_H(+) ANTIPORTER SUBUNIT F"/>
    <property type="match status" value="1"/>
</dbReference>
<evidence type="ECO:0000256" key="7">
    <source>
        <dbReference type="SAM" id="Phobius"/>
    </source>
</evidence>
<sequence length="91" mass="9899">MIAMEQVFLVVAIILVITALIAIYRAVKGPTLPDRLVAIQVIGTATLIVLVLIAYITNQPLFIDVALTYALLNFLLAVIAGRYLITGEVFK</sequence>
<evidence type="ECO:0000256" key="4">
    <source>
        <dbReference type="ARBA" id="ARBA00022692"/>
    </source>
</evidence>
<protein>
    <submittedName>
        <fullName evidence="8">Multisubunit Na+/H+ antiporter MnhF subunit</fullName>
    </submittedName>
</protein>
<comment type="subcellular location">
    <subcellularLocation>
        <location evidence="1">Cell membrane</location>
        <topology evidence="1">Multi-pass membrane protein</topology>
    </subcellularLocation>
</comment>
<evidence type="ECO:0000256" key="1">
    <source>
        <dbReference type="ARBA" id="ARBA00004651"/>
    </source>
</evidence>
<evidence type="ECO:0000256" key="6">
    <source>
        <dbReference type="ARBA" id="ARBA00023136"/>
    </source>
</evidence>
<dbReference type="PANTHER" id="PTHR34702">
    <property type="entry name" value="NA(+)/H(+) ANTIPORTER SUBUNIT F1"/>
    <property type="match status" value="1"/>
</dbReference>
<dbReference type="Pfam" id="PF04066">
    <property type="entry name" value="MrpF_PhaF"/>
    <property type="match status" value="1"/>
</dbReference>
<proteinExistence type="predicted"/>
<evidence type="ECO:0000313" key="9">
    <source>
        <dbReference type="Proteomes" id="UP000195137"/>
    </source>
</evidence>
<dbReference type="EMBL" id="MRZU01000003">
    <property type="protein sequence ID" value="OUJ19175.1"/>
    <property type="molecule type" value="Genomic_DNA"/>
</dbReference>
<keyword evidence="5 7" id="KW-1133">Transmembrane helix</keyword>
<keyword evidence="2" id="KW-0813">Transport</keyword>
<organism evidence="8 9">
    <name type="scientific">Methanonatronarchaeum thermophilum</name>
    <dbReference type="NCBI Taxonomy" id="1927129"/>
    <lineage>
        <taxon>Archaea</taxon>
        <taxon>Methanobacteriati</taxon>
        <taxon>Methanobacteriota</taxon>
        <taxon>Methanonatronarchaeia</taxon>
        <taxon>Methanonatronarchaeales</taxon>
        <taxon>Methanonatronarchaeaceae</taxon>
        <taxon>Methanonatronarchaeum</taxon>
    </lineage>
</organism>